<gene>
    <name evidence="1" type="ORF">OOU_Y34scaffold00719g49</name>
</gene>
<evidence type="ECO:0000313" key="1">
    <source>
        <dbReference type="EMBL" id="ELQ35285.1"/>
    </source>
</evidence>
<organism evidence="1">
    <name type="scientific">Pyricularia oryzae (strain Y34)</name>
    <name type="common">Rice blast fungus</name>
    <name type="synonym">Magnaporthe oryzae</name>
    <dbReference type="NCBI Taxonomy" id="1143189"/>
    <lineage>
        <taxon>Eukaryota</taxon>
        <taxon>Fungi</taxon>
        <taxon>Dikarya</taxon>
        <taxon>Ascomycota</taxon>
        <taxon>Pezizomycotina</taxon>
        <taxon>Sordariomycetes</taxon>
        <taxon>Sordariomycetidae</taxon>
        <taxon>Magnaporthales</taxon>
        <taxon>Pyriculariaceae</taxon>
        <taxon>Pyricularia</taxon>
    </lineage>
</organism>
<protein>
    <submittedName>
        <fullName evidence="1">Uncharacterized protein</fullName>
    </submittedName>
</protein>
<dbReference type="Proteomes" id="UP000011086">
    <property type="component" value="Unassembled WGS sequence"/>
</dbReference>
<sequence length="35" mass="3773">MFLSEKSHAMLFTSPSAIPDGATGKENLIQYCVAD</sequence>
<reference evidence="1" key="1">
    <citation type="journal article" date="2012" name="PLoS Genet.">
        <title>Comparative analysis of the genomes of two field isolates of the rice blast fungus Magnaporthe oryzae.</title>
        <authorList>
            <person name="Xue M."/>
            <person name="Yang J."/>
            <person name="Li Z."/>
            <person name="Hu S."/>
            <person name="Yao N."/>
            <person name="Dean R.A."/>
            <person name="Zhao W."/>
            <person name="Shen M."/>
            <person name="Zhang H."/>
            <person name="Li C."/>
            <person name="Liu L."/>
            <person name="Cao L."/>
            <person name="Xu X."/>
            <person name="Xing Y."/>
            <person name="Hsiang T."/>
            <person name="Zhang Z."/>
            <person name="Xu J.R."/>
            <person name="Peng Y.L."/>
        </authorList>
    </citation>
    <scope>NUCLEOTIDE SEQUENCE</scope>
    <source>
        <strain evidence="1">Y34</strain>
    </source>
</reference>
<proteinExistence type="predicted"/>
<dbReference type="AlphaFoldDB" id="A0AA97NRW1"/>
<name>A0AA97NRW1_PYRO3</name>
<accession>A0AA97NRW1</accession>
<dbReference type="EMBL" id="JH793878">
    <property type="protein sequence ID" value="ELQ35285.1"/>
    <property type="molecule type" value="Genomic_DNA"/>
</dbReference>